<dbReference type="Gene3D" id="3.40.630.30">
    <property type="match status" value="1"/>
</dbReference>
<sequence>MSLSFQTFPQKDVTDEMLNVAATLFSEHYGIWGSATKLAGKRVRVNPKRLRDQYLPEHGDCYYARALSEGRLVGHAITCRWDWGGRRVCWVTQLVVHKEFRNQGIATTLLRLSRVESDDVYGILSSHPFACMAAATSFGDSIVNPPLNFTHQHAQDILKASPIEYVATAVLKGSLFGSDSESLVCGADTKFFVDHGEHDDALNIAMRQNRWPLGNLPEGHEYLLVFPAQTKQNVTQ</sequence>
<evidence type="ECO:0000313" key="2">
    <source>
        <dbReference type="EMBL" id="RSL41870.1"/>
    </source>
</evidence>
<proteinExistence type="predicted"/>
<evidence type="ECO:0000259" key="1">
    <source>
        <dbReference type="Pfam" id="PF00583"/>
    </source>
</evidence>
<name>A0A428NM74_9HYPO</name>
<organism evidence="2 3">
    <name type="scientific">Fusarium duplospermum</name>
    <dbReference type="NCBI Taxonomy" id="1325734"/>
    <lineage>
        <taxon>Eukaryota</taxon>
        <taxon>Fungi</taxon>
        <taxon>Dikarya</taxon>
        <taxon>Ascomycota</taxon>
        <taxon>Pezizomycotina</taxon>
        <taxon>Sordariomycetes</taxon>
        <taxon>Hypocreomycetidae</taxon>
        <taxon>Hypocreales</taxon>
        <taxon>Nectriaceae</taxon>
        <taxon>Fusarium</taxon>
        <taxon>Fusarium solani species complex</taxon>
    </lineage>
</organism>
<dbReference type="STRING" id="1325734.A0A428NM74"/>
<protein>
    <recommendedName>
        <fullName evidence="1">N-acetyltransferase domain-containing protein</fullName>
    </recommendedName>
</protein>
<keyword evidence="3" id="KW-1185">Reference proteome</keyword>
<dbReference type="EMBL" id="NKCI01000394">
    <property type="protein sequence ID" value="RSL41870.1"/>
    <property type="molecule type" value="Genomic_DNA"/>
</dbReference>
<dbReference type="InterPro" id="IPR016181">
    <property type="entry name" value="Acyl_CoA_acyltransferase"/>
</dbReference>
<gene>
    <name evidence="2" type="ORF">CEP54_015683</name>
</gene>
<dbReference type="AlphaFoldDB" id="A0A428NM74"/>
<evidence type="ECO:0000313" key="3">
    <source>
        <dbReference type="Proteomes" id="UP000288168"/>
    </source>
</evidence>
<dbReference type="SUPFAM" id="SSF55729">
    <property type="entry name" value="Acyl-CoA N-acyltransferases (Nat)"/>
    <property type="match status" value="1"/>
</dbReference>
<dbReference type="OrthoDB" id="2019666at2759"/>
<reference evidence="2 3" key="1">
    <citation type="submission" date="2017-06" db="EMBL/GenBank/DDBJ databases">
        <title>Comparative genomic analysis of Ambrosia Fusariam Clade fungi.</title>
        <authorList>
            <person name="Stajich J.E."/>
            <person name="Carrillo J."/>
            <person name="Kijimoto T."/>
            <person name="Eskalen A."/>
            <person name="O'Donnell K."/>
            <person name="Kasson M."/>
        </authorList>
    </citation>
    <scope>NUCLEOTIDE SEQUENCE [LARGE SCALE GENOMIC DNA]</scope>
    <source>
        <strain evidence="2 3">NRRL62584</strain>
    </source>
</reference>
<accession>A0A428NM74</accession>
<dbReference type="InterPro" id="IPR000182">
    <property type="entry name" value="GNAT_dom"/>
</dbReference>
<feature type="domain" description="N-acetyltransferase" evidence="1">
    <location>
        <begin position="51"/>
        <end position="111"/>
    </location>
</feature>
<dbReference type="GO" id="GO:0016747">
    <property type="term" value="F:acyltransferase activity, transferring groups other than amino-acyl groups"/>
    <property type="evidence" value="ECO:0007669"/>
    <property type="project" value="InterPro"/>
</dbReference>
<dbReference type="Pfam" id="PF00583">
    <property type="entry name" value="Acetyltransf_1"/>
    <property type="match status" value="1"/>
</dbReference>
<comment type="caution">
    <text evidence="2">The sequence shown here is derived from an EMBL/GenBank/DDBJ whole genome shotgun (WGS) entry which is preliminary data.</text>
</comment>
<dbReference type="CDD" id="cd04301">
    <property type="entry name" value="NAT_SF"/>
    <property type="match status" value="1"/>
</dbReference>
<dbReference type="Proteomes" id="UP000288168">
    <property type="component" value="Unassembled WGS sequence"/>
</dbReference>